<dbReference type="OrthoDB" id="62952at2759"/>
<organism evidence="3">
    <name type="scientific">Dissoconium aciculare CBS 342.82</name>
    <dbReference type="NCBI Taxonomy" id="1314786"/>
    <lineage>
        <taxon>Eukaryota</taxon>
        <taxon>Fungi</taxon>
        <taxon>Dikarya</taxon>
        <taxon>Ascomycota</taxon>
        <taxon>Pezizomycotina</taxon>
        <taxon>Dothideomycetes</taxon>
        <taxon>Dothideomycetidae</taxon>
        <taxon>Mycosphaerellales</taxon>
        <taxon>Dissoconiaceae</taxon>
        <taxon>Dissoconium</taxon>
    </lineage>
</organism>
<dbReference type="PANTHER" id="PTHR42085:SF1">
    <property type="entry name" value="F-BOX DOMAIN-CONTAINING PROTEIN"/>
    <property type="match status" value="1"/>
</dbReference>
<dbReference type="Proteomes" id="UP000504637">
    <property type="component" value="Unplaced"/>
</dbReference>
<dbReference type="AlphaFoldDB" id="A0A6J3M2S1"/>
<feature type="compositionally biased region" description="Polar residues" evidence="1">
    <location>
        <begin position="197"/>
        <end position="206"/>
    </location>
</feature>
<dbReference type="PANTHER" id="PTHR42085">
    <property type="entry name" value="F-BOX DOMAIN-CONTAINING PROTEIN"/>
    <property type="match status" value="1"/>
</dbReference>
<feature type="compositionally biased region" description="Low complexity" evidence="1">
    <location>
        <begin position="184"/>
        <end position="196"/>
    </location>
</feature>
<reference evidence="3" key="2">
    <citation type="submission" date="2020-04" db="EMBL/GenBank/DDBJ databases">
        <authorList>
            <consortium name="NCBI Genome Project"/>
        </authorList>
    </citation>
    <scope>NUCLEOTIDE SEQUENCE</scope>
    <source>
        <strain evidence="3">CBS 342.82</strain>
    </source>
</reference>
<feature type="region of interest" description="Disordered" evidence="1">
    <location>
        <begin position="163"/>
        <end position="222"/>
    </location>
</feature>
<gene>
    <name evidence="3" type="ORF">K489DRAFT_411217</name>
</gene>
<proteinExistence type="predicted"/>
<evidence type="ECO:0000313" key="2">
    <source>
        <dbReference type="Proteomes" id="UP000504637"/>
    </source>
</evidence>
<dbReference type="InterPro" id="IPR038883">
    <property type="entry name" value="AN11006-like"/>
</dbReference>
<name>A0A6J3M2S1_9PEZI</name>
<keyword evidence="2" id="KW-1185">Reference proteome</keyword>
<feature type="compositionally biased region" description="Basic and acidic residues" evidence="1">
    <location>
        <begin position="163"/>
        <end position="183"/>
    </location>
</feature>
<protein>
    <submittedName>
        <fullName evidence="3">Uncharacterized protein</fullName>
    </submittedName>
</protein>
<reference evidence="3" key="3">
    <citation type="submission" date="2025-08" db="UniProtKB">
        <authorList>
            <consortium name="RefSeq"/>
        </authorList>
    </citation>
    <scope>IDENTIFICATION</scope>
    <source>
        <strain evidence="3">CBS 342.82</strain>
    </source>
</reference>
<dbReference type="GeneID" id="54365585"/>
<evidence type="ECO:0000256" key="1">
    <source>
        <dbReference type="SAM" id="MobiDB-lite"/>
    </source>
</evidence>
<accession>A0A6J3M2S1</accession>
<dbReference type="RefSeq" id="XP_033458840.1">
    <property type="nucleotide sequence ID" value="XM_033607786.1"/>
</dbReference>
<reference evidence="3" key="1">
    <citation type="submission" date="2020-01" db="EMBL/GenBank/DDBJ databases">
        <authorList>
            <consortium name="DOE Joint Genome Institute"/>
            <person name="Haridas S."/>
            <person name="Albert R."/>
            <person name="Binder M."/>
            <person name="Bloem J."/>
            <person name="Labutti K."/>
            <person name="Salamov A."/>
            <person name="Andreopoulos B."/>
            <person name="Baker S.E."/>
            <person name="Barry K."/>
            <person name="Bills G."/>
            <person name="Bluhm B.H."/>
            <person name="Cannon C."/>
            <person name="Castanera R."/>
            <person name="Culley D.E."/>
            <person name="Daum C."/>
            <person name="Ezra D."/>
            <person name="Gonzalez J.B."/>
            <person name="Henrissat B."/>
            <person name="Kuo A."/>
            <person name="Liang C."/>
            <person name="Lipzen A."/>
            <person name="Lutzoni F."/>
            <person name="Magnuson J."/>
            <person name="Mondo S."/>
            <person name="Nolan M."/>
            <person name="Ohm R."/>
            <person name="Pangilinan J."/>
            <person name="Park H.-J."/>
            <person name="Ramirez L."/>
            <person name="Alfaro M."/>
            <person name="Sun H."/>
            <person name="Tritt A."/>
            <person name="Yoshinaga Y."/>
            <person name="Zwiers L.-H."/>
            <person name="Turgeon B.G."/>
            <person name="Goodwin S.B."/>
            <person name="Spatafora J.W."/>
            <person name="Crous P.W."/>
            <person name="Grigoriev I.V."/>
        </authorList>
    </citation>
    <scope>NUCLEOTIDE SEQUENCE</scope>
    <source>
        <strain evidence="3">CBS 342.82</strain>
    </source>
</reference>
<evidence type="ECO:0000313" key="3">
    <source>
        <dbReference type="RefSeq" id="XP_033458840.1"/>
    </source>
</evidence>
<sequence length="313" mass="34721">MACTILSMPLAPHELSLPQEFLPLLPQDIYHSQQPNLSNPQTTTHQLKSSSLSSKLSFLSLPPELRNQIYTLTLLSATPITLPYAYQNQSFREPALLATCQAIRAEATPIFYGGNVFEAPSPAAAYSWLAKLEKGKVALLREFRPVDLCLPVLRTAAVAEDVVERQDGEDSSRNDDTIEDTPRPRSSPQQSPTSTQEGNVSQPTTRSASPPPISPSPSAAFPRNITSTQAEIHHRWFSAQRTNINKLVSFCGKGALAPEAIRVPVRRSWDGEKVWVGIVDIEGFVVVREKAQTQQRVGKWRLEWRDEDGTLVE</sequence>